<name>A0ABS0WTB6_9FLAO</name>
<reference evidence="1 2" key="1">
    <citation type="submission" date="2020-12" db="EMBL/GenBank/DDBJ databases">
        <title>Aureibaculum luteum sp. nov. and Aureibaculum flavum sp. nov., novel members of the family Flavobacteriaceae isolated from Antarctic intertidal sediments.</title>
        <authorList>
            <person name="He X."/>
            <person name="Zhang X."/>
        </authorList>
    </citation>
    <scope>NUCLEOTIDE SEQUENCE [LARGE SCALE GENOMIC DNA]</scope>
    <source>
        <strain evidence="1 2">A20</strain>
    </source>
</reference>
<accession>A0ABS0WTB6</accession>
<sequence length="20" mass="2352">MNPYFGKKMHNCGIVTRIIE</sequence>
<keyword evidence="2" id="KW-1185">Reference proteome</keyword>
<organism evidence="1 2">
    <name type="scientific">Aureibaculum flavum</name>
    <dbReference type="NCBI Taxonomy" id="2795986"/>
    <lineage>
        <taxon>Bacteria</taxon>
        <taxon>Pseudomonadati</taxon>
        <taxon>Bacteroidota</taxon>
        <taxon>Flavobacteriia</taxon>
        <taxon>Flavobacteriales</taxon>
        <taxon>Flavobacteriaceae</taxon>
        <taxon>Aureibaculum</taxon>
    </lineage>
</organism>
<dbReference type="EMBL" id="JAEHFJ010000006">
    <property type="protein sequence ID" value="MBJ2175220.1"/>
    <property type="molecule type" value="Genomic_DNA"/>
</dbReference>
<proteinExistence type="predicted"/>
<comment type="caution">
    <text evidence="1">The sequence shown here is derived from an EMBL/GenBank/DDBJ whole genome shotgun (WGS) entry which is preliminary data.</text>
</comment>
<protein>
    <submittedName>
        <fullName evidence="1">Uncharacterized protein</fullName>
    </submittedName>
</protein>
<evidence type="ECO:0000313" key="2">
    <source>
        <dbReference type="Proteomes" id="UP000623301"/>
    </source>
</evidence>
<evidence type="ECO:0000313" key="1">
    <source>
        <dbReference type="EMBL" id="MBJ2175220.1"/>
    </source>
</evidence>
<dbReference type="Proteomes" id="UP000623301">
    <property type="component" value="Unassembled WGS sequence"/>
</dbReference>
<gene>
    <name evidence="1" type="ORF">JBL43_13285</name>
</gene>